<dbReference type="InterPro" id="IPR031717">
    <property type="entry name" value="ODO-1/KGD_C"/>
</dbReference>
<dbReference type="FunFam" id="3.40.50.970:FF:000014">
    <property type="entry name" value="2-oxoglutarate dehydrogenase E1 component"/>
    <property type="match status" value="1"/>
</dbReference>
<comment type="similarity">
    <text evidence="3">Belongs to the alpha-ketoglutarate dehydrogenase family.</text>
</comment>
<dbReference type="GO" id="GO:0030976">
    <property type="term" value="F:thiamine pyrophosphate binding"/>
    <property type="evidence" value="ECO:0007669"/>
    <property type="project" value="InterPro"/>
</dbReference>
<dbReference type="SUPFAM" id="SSF52518">
    <property type="entry name" value="Thiamin diphosphate-binding fold (THDP-binding)"/>
    <property type="match status" value="2"/>
</dbReference>
<accession>A0A1B2F8E9</accession>
<evidence type="ECO:0000256" key="3">
    <source>
        <dbReference type="ARBA" id="ARBA00006936"/>
    </source>
</evidence>
<dbReference type="GO" id="GO:0005829">
    <property type="term" value="C:cytosol"/>
    <property type="evidence" value="ECO:0007669"/>
    <property type="project" value="TreeGrafter"/>
</dbReference>
<keyword evidence="7" id="KW-0560">Oxidoreductase</keyword>
<dbReference type="NCBIfam" id="TIGR00239">
    <property type="entry name" value="2oxo_dh_E1"/>
    <property type="match status" value="1"/>
</dbReference>
<dbReference type="Pfam" id="PF16870">
    <property type="entry name" value="OxoGdeHyase_C"/>
    <property type="match status" value="1"/>
</dbReference>
<feature type="domain" description="Transketolase-like pyrimidine-binding" evidence="12">
    <location>
        <begin position="599"/>
        <end position="792"/>
    </location>
</feature>
<dbReference type="SMART" id="SM00861">
    <property type="entry name" value="Transket_pyr"/>
    <property type="match status" value="1"/>
</dbReference>
<sequence>MQESVMQRMWESAHLSGGNAAYVEELYELYLHDPNAVPEEWRTYFQKLPADGSTATDVSHSTIRDHFVLLAKNQRRAQPVSAGSVSSEHEKKQVEVLRLIQAYRMRGHQAAKLDPLGLWQRPAPVDLSINHYGLTNADLDTTFRAGDLFIGKEEASLREIFDALQKTYCRTIGAEFTHIVDSEQRSWFQQRLESVRGRPEFSADVQTHLLERVTAGEGLEKYLGTKYPGTKRFGLEGGESLIPMLDEMIQRSGSYGTKEVVIGMAHRGRLNVLVNTFGKNPRELFDEFEGKKMNELGSGDVKYHQGFSSNVMTPGGEVHLAMAFNPSHLEIVSPVVEGSVRARQDRRNDTVGDKVLPISIHGDAAFAGQGVVMETFQMSQTRGFKTGGTVHIVINNQVGFTISNPLDSRSTEYATDVAKMIQAPILHVNGDDPEAVLFVTQLAIDYRMQFKRDVVIDLVCYRRRGHNEADEPNGTQPLMYQQISKQRTTRELYADALIQAGRIDAERAQAKIDEYRNALDNGLHVVKSLVKEPNRELFVDWRPYLGHAWTARHDTRFDLKTLQDLSAKLLELPEGFVVQRQVAKIYEDRQKMQAGGLPINWGYAETMAYATLQFEGHPIRMTGQDIGRGTFSHRHAVLHNQKDASTYVPLQNLFPGQPKFELYDSFLSEEAVLAFEYGYSTTTPNALVIWEAQFGDFANGAQVVIDQFITSGEHKWGRLCGLTMLLPHGYEGQGPEHSSARLERYLQLCAEHNIQVCVPTTPAQIYHLLRRQVIRPLRKPLIVLTPKSLLRHKLAISTLEELAEGSFQTVIPEVDTLDPAKVERLVLCSGKVYYDLLEKRRAEGREDIAIVRIEQLYPFPEDDLVEILAPYTNLKHAVWCQEEPMNQGAWYSSQHHMRRILTRHNKALVLEYAGRDASAAPACGYASMHAEQQEKLLQDAFTV</sequence>
<evidence type="ECO:0000256" key="11">
    <source>
        <dbReference type="ARBA" id="ARBA00051911"/>
    </source>
</evidence>
<dbReference type="Gene3D" id="3.40.50.11610">
    <property type="entry name" value="Multifunctional 2-oxoglutarate metabolism enzyme, C-terminal domain"/>
    <property type="match status" value="1"/>
</dbReference>
<comment type="catalytic activity">
    <reaction evidence="11">
        <text>N(6)-[(R)-lipoyl]-L-lysyl-[protein] + 2-oxoglutarate + H(+) = N(6)-[(R)-S(8)-succinyldihydrolipoyl]-L-lysyl-[protein] + CO2</text>
        <dbReference type="Rhea" id="RHEA:12188"/>
        <dbReference type="Rhea" id="RHEA-COMP:10474"/>
        <dbReference type="Rhea" id="RHEA-COMP:20092"/>
        <dbReference type="ChEBI" id="CHEBI:15378"/>
        <dbReference type="ChEBI" id="CHEBI:16526"/>
        <dbReference type="ChEBI" id="CHEBI:16810"/>
        <dbReference type="ChEBI" id="CHEBI:83099"/>
        <dbReference type="ChEBI" id="CHEBI:83120"/>
        <dbReference type="EC" id="1.2.4.2"/>
    </reaction>
</comment>
<dbReference type="Gene3D" id="1.10.287.1150">
    <property type="entry name" value="TPP helical domain"/>
    <property type="match status" value="1"/>
</dbReference>
<dbReference type="InterPro" id="IPR042179">
    <property type="entry name" value="KGD_C_sf"/>
</dbReference>
<dbReference type="NCBIfam" id="NF008907">
    <property type="entry name" value="PRK12270.1"/>
    <property type="match status" value="1"/>
</dbReference>
<dbReference type="InterPro" id="IPR005475">
    <property type="entry name" value="Transketolase-like_Pyr-bd"/>
</dbReference>
<dbReference type="Gene3D" id="3.40.50.970">
    <property type="match status" value="1"/>
</dbReference>
<evidence type="ECO:0000256" key="2">
    <source>
        <dbReference type="ARBA" id="ARBA00003906"/>
    </source>
</evidence>
<dbReference type="GO" id="GO:0006099">
    <property type="term" value="P:tricarboxylic acid cycle"/>
    <property type="evidence" value="ECO:0007669"/>
    <property type="project" value="TreeGrafter"/>
</dbReference>
<dbReference type="Pfam" id="PF02779">
    <property type="entry name" value="Transket_pyr"/>
    <property type="match status" value="1"/>
</dbReference>
<evidence type="ECO:0000256" key="5">
    <source>
        <dbReference type="ARBA" id="ARBA00012280"/>
    </source>
</evidence>
<evidence type="ECO:0000256" key="10">
    <source>
        <dbReference type="ARBA" id="ARBA00030680"/>
    </source>
</evidence>
<dbReference type="PIRSF" id="PIRSF000157">
    <property type="entry name" value="Oxoglu_dh_E1"/>
    <property type="match status" value="1"/>
</dbReference>
<comment type="cofactor">
    <cofactor evidence="1">
        <name>thiamine diphosphate</name>
        <dbReference type="ChEBI" id="CHEBI:58937"/>
    </cofactor>
</comment>
<dbReference type="InterPro" id="IPR011603">
    <property type="entry name" value="2oxoglutarate_DH_E1"/>
</dbReference>
<dbReference type="Pfam" id="PF16078">
    <property type="entry name" value="2-oxogl_dehyd_N"/>
    <property type="match status" value="1"/>
</dbReference>
<dbReference type="NCBIfam" id="NF006914">
    <property type="entry name" value="PRK09404.1"/>
    <property type="match status" value="1"/>
</dbReference>
<dbReference type="Gene3D" id="3.40.50.12470">
    <property type="match status" value="1"/>
</dbReference>
<dbReference type="GO" id="GO:0004591">
    <property type="term" value="F:oxoglutarate dehydrogenase (succinyl-transferring) activity"/>
    <property type="evidence" value="ECO:0007669"/>
    <property type="project" value="UniProtKB-EC"/>
</dbReference>
<dbReference type="FunFam" id="1.10.287.1150:FF:000004">
    <property type="entry name" value="2-oxoglutarate dehydrogenase E1 component"/>
    <property type="match status" value="1"/>
</dbReference>
<dbReference type="Pfam" id="PF00676">
    <property type="entry name" value="E1_dh"/>
    <property type="match status" value="1"/>
</dbReference>
<dbReference type="RefSeq" id="WP_070092885.1">
    <property type="nucleotide sequence ID" value="NZ_CP016634.1"/>
</dbReference>
<proteinExistence type="inferred from homology"/>
<reference evidence="13" key="1">
    <citation type="submission" date="2016-07" db="EMBL/GenBank/DDBJ databases">
        <title>New class B carbapenemase carried by novel plasmid in Pseudomonas putida enviromental strain in eastern Amazonia.</title>
        <authorList>
            <person name="Souza C.O."/>
            <person name="Lima K.V."/>
            <person name="Brasiliense D.M."/>
            <person name="Perez-Chaparro P.J."/>
            <person name="Mamizuka E.M."/>
            <person name="Lima M.O."/>
            <person name="Lima L.N."/>
            <person name="McCulloch J.A."/>
        </authorList>
    </citation>
    <scope>NUCLEOTIDE SEQUENCE [LARGE SCALE GENOMIC DNA]</scope>
    <source>
        <strain evidence="13">IEC33019</strain>
    </source>
</reference>
<gene>
    <name evidence="13" type="primary">sucA</name>
    <name evidence="13" type="ORF">IEC33019_2974</name>
</gene>
<comment type="subunit">
    <text evidence="4">Homodimer. Part of the 2-oxoglutarate dehydrogenase (OGDH) complex composed of E1 (2-oxoglutarate dehydrogenase), E2 (dihydrolipoamide succinyltransferase) and E3 (dihydrolipoamide dehydrogenase); the complex contains multiple copies of the three enzymatic components (E1, E2 and E3).</text>
</comment>
<evidence type="ECO:0000256" key="1">
    <source>
        <dbReference type="ARBA" id="ARBA00001964"/>
    </source>
</evidence>
<organism evidence="13">
    <name type="scientific">Pseudomonas putida</name>
    <name type="common">Arthrobacter siderocapsulatus</name>
    <dbReference type="NCBI Taxonomy" id="303"/>
    <lineage>
        <taxon>Bacteria</taxon>
        <taxon>Pseudomonadati</taxon>
        <taxon>Pseudomonadota</taxon>
        <taxon>Gammaproteobacteria</taxon>
        <taxon>Pseudomonadales</taxon>
        <taxon>Pseudomonadaceae</taxon>
        <taxon>Pseudomonas</taxon>
    </lineage>
</organism>
<evidence type="ECO:0000256" key="9">
    <source>
        <dbReference type="ARBA" id="ARBA00023152"/>
    </source>
</evidence>
<dbReference type="InterPro" id="IPR032106">
    <property type="entry name" value="2-oxogl_dehyd_N"/>
</dbReference>
<dbReference type="PANTHER" id="PTHR23152:SF4">
    <property type="entry name" value="2-OXOADIPATE DEHYDROGENASE COMPLEX COMPONENT E1"/>
    <property type="match status" value="1"/>
</dbReference>
<dbReference type="GO" id="GO:0006096">
    <property type="term" value="P:glycolytic process"/>
    <property type="evidence" value="ECO:0007669"/>
    <property type="project" value="UniProtKB-KW"/>
</dbReference>
<name>A0A1B2F8E9_PSEPU</name>
<dbReference type="InterPro" id="IPR001017">
    <property type="entry name" value="DH_E1"/>
</dbReference>
<dbReference type="EMBL" id="CP016634">
    <property type="protein sequence ID" value="ANY88507.1"/>
    <property type="molecule type" value="Genomic_DNA"/>
</dbReference>
<dbReference type="CDD" id="cd02016">
    <property type="entry name" value="TPP_E1_OGDC_like"/>
    <property type="match status" value="1"/>
</dbReference>
<dbReference type="FunFam" id="3.40.50.12470:FF:000009">
    <property type="entry name" value="2-oxoglutarate dehydrogenase E1 component"/>
    <property type="match status" value="1"/>
</dbReference>
<evidence type="ECO:0000256" key="6">
    <source>
        <dbReference type="ARBA" id="ARBA00013321"/>
    </source>
</evidence>
<dbReference type="PANTHER" id="PTHR23152">
    <property type="entry name" value="2-OXOGLUTARATE DEHYDROGENASE"/>
    <property type="match status" value="1"/>
</dbReference>
<evidence type="ECO:0000313" key="13">
    <source>
        <dbReference type="EMBL" id="ANY88507.1"/>
    </source>
</evidence>
<comment type="function">
    <text evidence="2">E1 component of the 2-oxoglutarate dehydrogenase (OGDH) complex which catalyzes the decarboxylation of 2-oxoglutarate, the first step in the conversion of 2-oxoglutarate to succinyl-CoA and CO(2).</text>
</comment>
<dbReference type="AlphaFoldDB" id="A0A1B2F8E9"/>
<evidence type="ECO:0000256" key="7">
    <source>
        <dbReference type="ARBA" id="ARBA00023002"/>
    </source>
</evidence>
<protein>
    <recommendedName>
        <fullName evidence="6">2-oxoglutarate dehydrogenase E1 component</fullName>
        <ecNumber evidence="5">1.2.4.2</ecNumber>
    </recommendedName>
    <alternativeName>
        <fullName evidence="10">Alpha-ketoglutarate dehydrogenase</fullName>
    </alternativeName>
</protein>
<evidence type="ECO:0000259" key="12">
    <source>
        <dbReference type="SMART" id="SM00861"/>
    </source>
</evidence>
<keyword evidence="8" id="KW-0786">Thiamine pyrophosphate</keyword>
<keyword evidence="9" id="KW-0324">Glycolysis</keyword>
<dbReference type="InterPro" id="IPR029061">
    <property type="entry name" value="THDP-binding"/>
</dbReference>
<evidence type="ECO:0000256" key="8">
    <source>
        <dbReference type="ARBA" id="ARBA00023052"/>
    </source>
</evidence>
<dbReference type="GO" id="GO:0045252">
    <property type="term" value="C:oxoglutarate dehydrogenase complex"/>
    <property type="evidence" value="ECO:0007669"/>
    <property type="project" value="TreeGrafter"/>
</dbReference>
<dbReference type="EC" id="1.2.4.2" evidence="5"/>
<evidence type="ECO:0000256" key="4">
    <source>
        <dbReference type="ARBA" id="ARBA00011301"/>
    </source>
</evidence>